<gene>
    <name evidence="2" type="ORF">L21SP4_02408</name>
</gene>
<sequence>MALTVNDSTEPDVPLAPSANNRRKLAPLANGLELSVKSKVSVVVRSTLKVPAEVMVPPLMVRMVLSANW</sequence>
<protein>
    <submittedName>
        <fullName evidence="2">Uncharacterized protein</fullName>
    </submittedName>
</protein>
<dbReference type="EMBL" id="CP010904">
    <property type="protein sequence ID" value="AKJ65633.1"/>
    <property type="molecule type" value="Genomic_DNA"/>
</dbReference>
<feature type="region of interest" description="Disordered" evidence="1">
    <location>
        <begin position="1"/>
        <end position="21"/>
    </location>
</feature>
<name>A0A0G3EH01_9BACT</name>
<dbReference type="Proteomes" id="UP000035268">
    <property type="component" value="Chromosome"/>
</dbReference>
<accession>A0A0G3EH01</accession>
<evidence type="ECO:0000256" key="1">
    <source>
        <dbReference type="SAM" id="MobiDB-lite"/>
    </source>
</evidence>
<proteinExistence type="predicted"/>
<organism evidence="2 3">
    <name type="scientific">Kiritimatiella glycovorans</name>
    <dbReference type="NCBI Taxonomy" id="1307763"/>
    <lineage>
        <taxon>Bacteria</taxon>
        <taxon>Pseudomonadati</taxon>
        <taxon>Kiritimatiellota</taxon>
        <taxon>Kiritimatiellia</taxon>
        <taxon>Kiritimatiellales</taxon>
        <taxon>Kiritimatiellaceae</taxon>
        <taxon>Kiritimatiella</taxon>
    </lineage>
</organism>
<dbReference type="KEGG" id="vbl:L21SP4_02408"/>
<reference evidence="3" key="1">
    <citation type="submission" date="2015-02" db="EMBL/GenBank/DDBJ databases">
        <title>Description and complete genome sequence of the first cultured representative of the subdivision 5 of the Verrucomicrobia phylum.</title>
        <authorList>
            <person name="Spring S."/>
            <person name="Bunk B."/>
            <person name="Sproer C."/>
            <person name="Klenk H.-P."/>
        </authorList>
    </citation>
    <scope>NUCLEOTIDE SEQUENCE [LARGE SCALE GENOMIC DNA]</scope>
    <source>
        <strain evidence="3">L21-Fru-AB</strain>
    </source>
</reference>
<reference evidence="2 3" key="2">
    <citation type="journal article" date="2016" name="ISME J.">
        <title>Characterization of the first cultured representative of Verrucomicrobia subdivision 5 indicates the proposal of a novel phylum.</title>
        <authorList>
            <person name="Spring S."/>
            <person name="Bunk B."/>
            <person name="Sproer C."/>
            <person name="Schumann P."/>
            <person name="Rohde M."/>
            <person name="Tindall B.J."/>
            <person name="Klenk H.P."/>
        </authorList>
    </citation>
    <scope>NUCLEOTIDE SEQUENCE [LARGE SCALE GENOMIC DNA]</scope>
    <source>
        <strain evidence="2 3">L21-Fru-AB</strain>
    </source>
</reference>
<evidence type="ECO:0000313" key="3">
    <source>
        <dbReference type="Proteomes" id="UP000035268"/>
    </source>
</evidence>
<keyword evidence="3" id="KW-1185">Reference proteome</keyword>
<evidence type="ECO:0000313" key="2">
    <source>
        <dbReference type="EMBL" id="AKJ65633.1"/>
    </source>
</evidence>
<dbReference type="AlphaFoldDB" id="A0A0G3EH01"/>